<keyword evidence="1" id="KW-1133">Transmembrane helix</keyword>
<evidence type="ECO:0000313" key="2">
    <source>
        <dbReference type="EMBL" id="MDT0634706.1"/>
    </source>
</evidence>
<keyword evidence="1" id="KW-0812">Transmembrane</keyword>
<feature type="transmembrane region" description="Helical" evidence="1">
    <location>
        <begin position="64"/>
        <end position="81"/>
    </location>
</feature>
<dbReference type="Proteomes" id="UP001251857">
    <property type="component" value="Unassembled WGS sequence"/>
</dbReference>
<name>A0ABU3BZH5_9GAMM</name>
<feature type="transmembrane region" description="Helical" evidence="1">
    <location>
        <begin position="38"/>
        <end position="57"/>
    </location>
</feature>
<gene>
    <name evidence="2" type="ORF">RM532_07025</name>
</gene>
<comment type="caution">
    <text evidence="2">The sequence shown here is derived from an EMBL/GenBank/DDBJ whole genome shotgun (WGS) entry which is preliminary data.</text>
</comment>
<dbReference type="EMBL" id="JAVRIB010000006">
    <property type="protein sequence ID" value="MDT0634706.1"/>
    <property type="molecule type" value="Genomic_DNA"/>
</dbReference>
<organism evidence="2 3">
    <name type="scientific">Spectribacter hydrogenoxidans</name>
    <dbReference type="NCBI Taxonomy" id="3075608"/>
    <lineage>
        <taxon>Bacteria</taxon>
        <taxon>Pseudomonadati</taxon>
        <taxon>Pseudomonadota</taxon>
        <taxon>Gammaproteobacteria</taxon>
        <taxon>Salinisphaerales</taxon>
        <taxon>Salinisphaeraceae</taxon>
        <taxon>Spectribacter</taxon>
    </lineage>
</organism>
<keyword evidence="1" id="KW-0472">Membrane</keyword>
<reference evidence="2 3" key="1">
    <citation type="submission" date="2023-09" db="EMBL/GenBank/DDBJ databases">
        <authorList>
            <person name="Rey-Velasco X."/>
        </authorList>
    </citation>
    <scope>NUCLEOTIDE SEQUENCE [LARGE SCALE GENOMIC DNA]</scope>
    <source>
        <strain evidence="2 3">W335</strain>
    </source>
</reference>
<keyword evidence="3" id="KW-1185">Reference proteome</keyword>
<proteinExistence type="predicted"/>
<evidence type="ECO:0000256" key="1">
    <source>
        <dbReference type="SAM" id="Phobius"/>
    </source>
</evidence>
<protein>
    <submittedName>
        <fullName evidence="2">Uncharacterized protein</fullName>
    </submittedName>
</protein>
<feature type="transmembrane region" description="Helical" evidence="1">
    <location>
        <begin position="7"/>
        <end position="26"/>
    </location>
</feature>
<dbReference type="RefSeq" id="WP_311652510.1">
    <property type="nucleotide sequence ID" value="NZ_JAVRIB010000006.1"/>
</dbReference>
<accession>A0ABU3BZH5</accession>
<evidence type="ECO:0000313" key="3">
    <source>
        <dbReference type="Proteomes" id="UP001251857"/>
    </source>
</evidence>
<sequence length="89" mass="9925">MIDNRGFWLACSLVILLLHAAGLGLYVTQGFASPVAQVWAVIIVIHILEIPLAFLAVAERRIPWGLTVINTLVFGFTWWVPTRRGVFHA</sequence>